<dbReference type="Gene3D" id="2.80.10.50">
    <property type="match status" value="1"/>
</dbReference>
<dbReference type="Pfam" id="PF00652">
    <property type="entry name" value="Ricin_B_lectin"/>
    <property type="match status" value="1"/>
</dbReference>
<dbReference type="AlphaFoldDB" id="A0A812NZR3"/>
<dbReference type="SUPFAM" id="SSF50370">
    <property type="entry name" value="Ricin B-like lectins"/>
    <property type="match status" value="1"/>
</dbReference>
<dbReference type="OrthoDB" id="6770063at2759"/>
<proteinExistence type="predicted"/>
<dbReference type="CDD" id="cd00161">
    <property type="entry name" value="beta-trefoil_Ricin-like"/>
    <property type="match status" value="1"/>
</dbReference>
<evidence type="ECO:0000259" key="2">
    <source>
        <dbReference type="SMART" id="SM00458"/>
    </source>
</evidence>
<sequence length="265" mass="29273">MTLPRVFAWLAFTLVCAVAEEQVHLRGSTNATQNNSTLLTKSLPKGAATSAHLAWMPDLSFCLSTDGNRIGNGVKVHLWHCDQKWHSGGQKFFLDEAGRIRMTQSPDYCVVIDGDKYEDGAKIQLWKCHEGNKHQTWYFNDVGQIQSQNAPTRMCLVIDANRAFNGAKIHLWSCQQSSDKVQDWLKISLDSSGLRAYALPNEDKACEFPFEPVATNTAHCVEAAETLRPGKGCMWGGWPDVVSEEFTTPNLGLRGGGDAGSGELR</sequence>
<evidence type="ECO:0000313" key="3">
    <source>
        <dbReference type="EMBL" id="CAE7331512.1"/>
    </source>
</evidence>
<feature type="signal peptide" evidence="1">
    <location>
        <begin position="1"/>
        <end position="19"/>
    </location>
</feature>
<reference evidence="3" key="1">
    <citation type="submission" date="2021-02" db="EMBL/GenBank/DDBJ databases">
        <authorList>
            <person name="Dougan E. K."/>
            <person name="Rhodes N."/>
            <person name="Thang M."/>
            <person name="Chan C."/>
        </authorList>
    </citation>
    <scope>NUCLEOTIDE SEQUENCE</scope>
</reference>
<dbReference type="EMBL" id="CAJNDS010002108">
    <property type="protein sequence ID" value="CAE7331512.1"/>
    <property type="molecule type" value="Genomic_DNA"/>
</dbReference>
<dbReference type="InterPro" id="IPR035992">
    <property type="entry name" value="Ricin_B-like_lectins"/>
</dbReference>
<gene>
    <name evidence="3" type="primary">abfB</name>
    <name evidence="3" type="ORF">SNAT2548_LOCUS17341</name>
</gene>
<dbReference type="InterPro" id="IPR000772">
    <property type="entry name" value="Ricin_B_lectin"/>
</dbReference>
<evidence type="ECO:0000256" key="1">
    <source>
        <dbReference type="SAM" id="SignalP"/>
    </source>
</evidence>
<dbReference type="PROSITE" id="PS50231">
    <property type="entry name" value="RICIN_B_LECTIN"/>
    <property type="match status" value="1"/>
</dbReference>
<evidence type="ECO:0000313" key="4">
    <source>
        <dbReference type="Proteomes" id="UP000604046"/>
    </source>
</evidence>
<dbReference type="Proteomes" id="UP000604046">
    <property type="component" value="Unassembled WGS sequence"/>
</dbReference>
<name>A0A812NZR3_9DINO</name>
<feature type="domain" description="Ricin B lectin" evidence="2">
    <location>
        <begin position="45"/>
        <end position="185"/>
    </location>
</feature>
<dbReference type="SMART" id="SM00458">
    <property type="entry name" value="RICIN"/>
    <property type="match status" value="1"/>
</dbReference>
<accession>A0A812NZR3</accession>
<feature type="chain" id="PRO_5032414557" evidence="1">
    <location>
        <begin position="20"/>
        <end position="265"/>
    </location>
</feature>
<keyword evidence="1" id="KW-0732">Signal</keyword>
<comment type="caution">
    <text evidence="3">The sequence shown here is derived from an EMBL/GenBank/DDBJ whole genome shotgun (WGS) entry which is preliminary data.</text>
</comment>
<organism evidence="3 4">
    <name type="scientific">Symbiodinium natans</name>
    <dbReference type="NCBI Taxonomy" id="878477"/>
    <lineage>
        <taxon>Eukaryota</taxon>
        <taxon>Sar</taxon>
        <taxon>Alveolata</taxon>
        <taxon>Dinophyceae</taxon>
        <taxon>Suessiales</taxon>
        <taxon>Symbiodiniaceae</taxon>
        <taxon>Symbiodinium</taxon>
    </lineage>
</organism>
<protein>
    <submittedName>
        <fullName evidence="3">AbfB protein</fullName>
    </submittedName>
</protein>
<keyword evidence="4" id="KW-1185">Reference proteome</keyword>